<proteinExistence type="predicted"/>
<organism evidence="1">
    <name type="scientific">Paenibacillus sp. BIHB 4019</name>
    <dbReference type="NCBI Taxonomy" id="1870819"/>
    <lineage>
        <taxon>Bacteria</taxon>
        <taxon>Bacillati</taxon>
        <taxon>Bacillota</taxon>
        <taxon>Bacilli</taxon>
        <taxon>Bacillales</taxon>
        <taxon>Paenibacillaceae</taxon>
        <taxon>Paenibacillus</taxon>
    </lineage>
</organism>
<protein>
    <submittedName>
        <fullName evidence="1">Uncharacterized protein</fullName>
    </submittedName>
</protein>
<evidence type="ECO:0000313" key="1">
    <source>
        <dbReference type="EMBL" id="ANY65523.1"/>
    </source>
</evidence>
<accession>A0A1B2DCT6</accession>
<dbReference type="AlphaFoldDB" id="A0A1B2DCT6"/>
<reference evidence="1" key="1">
    <citation type="submission" date="2016-08" db="EMBL/GenBank/DDBJ databases">
        <title>Complete Genome Seqeunce of Paenibacillus sp. BIHB 4019 from tea rhizoplane.</title>
        <authorList>
            <person name="Thakur R."/>
            <person name="Swarnkar M.K."/>
            <person name="Gulati A."/>
        </authorList>
    </citation>
    <scope>NUCLEOTIDE SEQUENCE [LARGE SCALE GENOMIC DNA]</scope>
    <source>
        <strain evidence="1">BIHB4019</strain>
    </source>
</reference>
<name>A0A1B2DCT6_9BACL</name>
<gene>
    <name evidence="1" type="ORF">BBD42_02860</name>
</gene>
<dbReference type="EMBL" id="CP016808">
    <property type="protein sequence ID" value="ANY65523.1"/>
    <property type="molecule type" value="Genomic_DNA"/>
</dbReference>
<sequence length="97" mass="11550">MQSQKVNSSIPTIAQPQVLSMLDEYANRFVQLLEKFIEWPLSQAYLEQSILLENRQSIRRNPLNKFRTLLLITRLLRHATRDGSSFFRGLRFRYFGF</sequence>